<proteinExistence type="predicted"/>
<sequence>MEEFKKDLLKVCGKNTAALIIFFVLGGVFLAFGLLMWITAYDPFDAQTDGYATMEVTYVMGPFAELTSDGKDHTEFYIAEDSEGYWSIIATKGETSLPVYGVDVDDTVLDSLPTHTIRGKSTSMPPQAAHYLVDYLSDTGLDITTYNYDEYFGDHYLDTTHTAVENSIVLYVIAAVFTVLGIIIFSAGGNKKKAVKKKIALLEQNGGLQRIYSDFANSPRIFSPKLGVAVSNHFILDYNNTKEGFYVTPLDDITNVFKCNMLNGDPTTTSYIALETADGKRTLVAAHSGKSKDFDQVLNQLKANIHQGGVMTW</sequence>
<evidence type="ECO:0000313" key="2">
    <source>
        <dbReference type="EMBL" id="MCC2241791.1"/>
    </source>
</evidence>
<gene>
    <name evidence="2" type="ORF">LKD47_05650</name>
</gene>
<dbReference type="Proteomes" id="UP001198893">
    <property type="component" value="Unassembled WGS sequence"/>
</dbReference>
<name>A0AAW4WAI3_9FIRM</name>
<feature type="transmembrane region" description="Helical" evidence="1">
    <location>
        <begin position="16"/>
        <end position="38"/>
    </location>
</feature>
<keyword evidence="1" id="KW-1133">Transmembrane helix</keyword>
<evidence type="ECO:0000313" key="3">
    <source>
        <dbReference type="Proteomes" id="UP001198893"/>
    </source>
</evidence>
<keyword evidence="1" id="KW-0812">Transmembrane</keyword>
<dbReference type="Pfam" id="PF20456">
    <property type="entry name" value="DUF6709"/>
    <property type="match status" value="1"/>
</dbReference>
<feature type="transmembrane region" description="Helical" evidence="1">
    <location>
        <begin position="168"/>
        <end position="188"/>
    </location>
</feature>
<dbReference type="RefSeq" id="WP_227709883.1">
    <property type="nucleotide sequence ID" value="NZ_JAJEQW010000004.1"/>
</dbReference>
<organism evidence="2 3">
    <name type="scientific">Roseburia amylophila</name>
    <dbReference type="NCBI Taxonomy" id="2981794"/>
    <lineage>
        <taxon>Bacteria</taxon>
        <taxon>Bacillati</taxon>
        <taxon>Bacillota</taxon>
        <taxon>Clostridia</taxon>
        <taxon>Lachnospirales</taxon>
        <taxon>Lachnospiraceae</taxon>
        <taxon>Roseburia</taxon>
    </lineage>
</organism>
<dbReference type="InterPro" id="IPR046555">
    <property type="entry name" value="DUF6709"/>
</dbReference>
<dbReference type="EMBL" id="JAJEQW010000004">
    <property type="protein sequence ID" value="MCC2241791.1"/>
    <property type="molecule type" value="Genomic_DNA"/>
</dbReference>
<evidence type="ECO:0000256" key="1">
    <source>
        <dbReference type="SAM" id="Phobius"/>
    </source>
</evidence>
<accession>A0AAW4WAI3</accession>
<comment type="caution">
    <text evidence="2">The sequence shown here is derived from an EMBL/GenBank/DDBJ whole genome shotgun (WGS) entry which is preliminary data.</text>
</comment>
<reference evidence="2" key="1">
    <citation type="submission" date="2021-10" db="EMBL/GenBank/DDBJ databases">
        <title>Anaerobic single-cell dispensing facilitates the cultivation of human gut bacteria.</title>
        <authorList>
            <person name="Afrizal A."/>
        </authorList>
    </citation>
    <scope>NUCLEOTIDE SEQUENCE</scope>
    <source>
        <strain evidence="2">CLA-AA-H204</strain>
    </source>
</reference>
<protein>
    <submittedName>
        <fullName evidence="2">Uncharacterized protein</fullName>
    </submittedName>
</protein>
<dbReference type="AlphaFoldDB" id="A0AAW4WAI3"/>
<keyword evidence="1" id="KW-0472">Membrane</keyword>